<evidence type="ECO:0000313" key="5">
    <source>
        <dbReference type="RefSeq" id="XP_011495807.1"/>
    </source>
</evidence>
<organism evidence="4 5">
    <name type="scientific">Ceratosolen solmsi marchali</name>
    <dbReference type="NCBI Taxonomy" id="326594"/>
    <lineage>
        <taxon>Eukaryota</taxon>
        <taxon>Metazoa</taxon>
        <taxon>Ecdysozoa</taxon>
        <taxon>Arthropoda</taxon>
        <taxon>Hexapoda</taxon>
        <taxon>Insecta</taxon>
        <taxon>Pterygota</taxon>
        <taxon>Neoptera</taxon>
        <taxon>Endopterygota</taxon>
        <taxon>Hymenoptera</taxon>
        <taxon>Apocrita</taxon>
        <taxon>Proctotrupomorpha</taxon>
        <taxon>Chalcidoidea</taxon>
        <taxon>Agaonidae</taxon>
        <taxon>Agaoninae</taxon>
        <taxon>Ceratosolen</taxon>
    </lineage>
</organism>
<name>A0AAJ6YD09_9HYME</name>
<dbReference type="KEGG" id="csol:105360567"/>
<proteinExistence type="predicted"/>
<accession>A0AAJ6YD09</accession>
<evidence type="ECO:0000313" key="4">
    <source>
        <dbReference type="Proteomes" id="UP000695007"/>
    </source>
</evidence>
<dbReference type="Gene3D" id="1.25.40.20">
    <property type="entry name" value="Ankyrin repeat-containing domain"/>
    <property type="match status" value="4"/>
</dbReference>
<feature type="repeat" description="ANK" evidence="3">
    <location>
        <begin position="113"/>
        <end position="145"/>
    </location>
</feature>
<feature type="repeat" description="ANK" evidence="3">
    <location>
        <begin position="80"/>
        <end position="112"/>
    </location>
</feature>
<dbReference type="InterPro" id="IPR036770">
    <property type="entry name" value="Ankyrin_rpt-contain_sf"/>
</dbReference>
<dbReference type="RefSeq" id="XP_011495807.1">
    <property type="nucleotide sequence ID" value="XM_011497505.1"/>
</dbReference>
<dbReference type="GeneID" id="105360567"/>
<dbReference type="PROSITE" id="PS50088">
    <property type="entry name" value="ANK_REPEAT"/>
    <property type="match status" value="6"/>
</dbReference>
<dbReference type="SUPFAM" id="SSF48403">
    <property type="entry name" value="Ankyrin repeat"/>
    <property type="match status" value="1"/>
</dbReference>
<dbReference type="PRINTS" id="PR01415">
    <property type="entry name" value="ANKYRIN"/>
</dbReference>
<sequence>MADHNDNQQDDNVLLHLSVIEENLDVAKFLLKHGVPVNGRAVNKELALEFLTDSEHRSYLESIRVSQKSELLPDDELDAKTTTALHLASRIEIKDIAELLLQMGAEVNSEMQGGETPLIIAVLSKRMALVQLLLDRGADVNAKTLWGKSALHYAAQTGQKPMLEMLLRRGGHVNASDRDGLTPLHIAAEAGHKELVFVLLKGGADYEVKSKSGATALHYAAVMGHQEILETILDNGASINSIIKHGMLDLAPFTWITDAEEKKTWELVSRYISKVSLVGWWYNSTMMRLYGKHKTRKSIFHADMDSH</sequence>
<dbReference type="Proteomes" id="UP000695007">
    <property type="component" value="Unplaced"/>
</dbReference>
<dbReference type="Pfam" id="PF00023">
    <property type="entry name" value="Ank"/>
    <property type="match status" value="1"/>
</dbReference>
<keyword evidence="4" id="KW-1185">Reference proteome</keyword>
<evidence type="ECO:0000256" key="2">
    <source>
        <dbReference type="ARBA" id="ARBA00023043"/>
    </source>
</evidence>
<feature type="repeat" description="ANK" evidence="3">
    <location>
        <begin position="146"/>
        <end position="178"/>
    </location>
</feature>
<protein>
    <submittedName>
        <fullName evidence="5">Ankyrin-1-like</fullName>
    </submittedName>
</protein>
<dbReference type="Pfam" id="PF12796">
    <property type="entry name" value="Ank_2"/>
    <property type="match status" value="2"/>
</dbReference>
<evidence type="ECO:0000256" key="3">
    <source>
        <dbReference type="PROSITE-ProRule" id="PRU00023"/>
    </source>
</evidence>
<feature type="repeat" description="ANK" evidence="3">
    <location>
        <begin position="10"/>
        <end position="42"/>
    </location>
</feature>
<dbReference type="PANTHER" id="PTHR24198">
    <property type="entry name" value="ANKYRIN REPEAT AND PROTEIN KINASE DOMAIN-CONTAINING PROTEIN"/>
    <property type="match status" value="1"/>
</dbReference>
<gene>
    <name evidence="5" type="primary">LOC105360567</name>
</gene>
<dbReference type="SMART" id="SM00248">
    <property type="entry name" value="ANK"/>
    <property type="match status" value="6"/>
</dbReference>
<dbReference type="PANTHER" id="PTHR24198:SF165">
    <property type="entry name" value="ANKYRIN REPEAT-CONTAINING PROTEIN-RELATED"/>
    <property type="match status" value="1"/>
</dbReference>
<evidence type="ECO:0000256" key="1">
    <source>
        <dbReference type="ARBA" id="ARBA00022737"/>
    </source>
</evidence>
<dbReference type="AlphaFoldDB" id="A0AAJ6YD09"/>
<dbReference type="InterPro" id="IPR002110">
    <property type="entry name" value="Ankyrin_rpt"/>
</dbReference>
<feature type="repeat" description="ANK" evidence="3">
    <location>
        <begin position="179"/>
        <end position="211"/>
    </location>
</feature>
<keyword evidence="2 3" id="KW-0040">ANK repeat</keyword>
<feature type="repeat" description="ANK" evidence="3">
    <location>
        <begin position="212"/>
        <end position="244"/>
    </location>
</feature>
<dbReference type="PROSITE" id="PS50297">
    <property type="entry name" value="ANK_REP_REGION"/>
    <property type="match status" value="5"/>
</dbReference>
<reference evidence="5" key="1">
    <citation type="submission" date="2025-08" db="UniProtKB">
        <authorList>
            <consortium name="RefSeq"/>
        </authorList>
    </citation>
    <scope>IDENTIFICATION</scope>
</reference>
<keyword evidence="1" id="KW-0677">Repeat</keyword>